<dbReference type="GO" id="GO:0046872">
    <property type="term" value="F:metal ion binding"/>
    <property type="evidence" value="ECO:0007669"/>
    <property type="project" value="UniProtKB-KW"/>
</dbReference>
<comment type="cofactor">
    <cofactor evidence="1">
        <name>a divalent metal cation</name>
        <dbReference type="ChEBI" id="CHEBI:60240"/>
    </cofactor>
</comment>
<keyword evidence="5" id="KW-0460">Magnesium</keyword>
<dbReference type="CDD" id="cd16841">
    <property type="entry name" value="RraA_family"/>
    <property type="match status" value="1"/>
</dbReference>
<comment type="cofactor">
    <cofactor evidence="5">
        <name>Mg(2+)</name>
        <dbReference type="ChEBI" id="CHEBI:18420"/>
    </cofactor>
</comment>
<name>A0A419N2H0_9GAMM</name>
<dbReference type="AlphaFoldDB" id="A0A419N2H0"/>
<proteinExistence type="predicted"/>
<organism evidence="6 7">
    <name type="scientific">Rahnella woolbedingensis</name>
    <dbReference type="NCBI Taxonomy" id="1510574"/>
    <lineage>
        <taxon>Bacteria</taxon>
        <taxon>Pseudomonadati</taxon>
        <taxon>Pseudomonadota</taxon>
        <taxon>Gammaproteobacteria</taxon>
        <taxon>Enterobacterales</taxon>
        <taxon>Yersiniaceae</taxon>
        <taxon>Rahnella</taxon>
    </lineage>
</organism>
<evidence type="ECO:0000256" key="5">
    <source>
        <dbReference type="PIRSR" id="PIRSR605493-1"/>
    </source>
</evidence>
<evidence type="ECO:0000256" key="2">
    <source>
        <dbReference type="ARBA" id="ARBA00016549"/>
    </source>
</evidence>
<accession>A0A419N2H0</accession>
<evidence type="ECO:0000313" key="7">
    <source>
        <dbReference type="Proteomes" id="UP000284908"/>
    </source>
</evidence>
<sequence length="230" mass="24386">MSSKTDWPAGYYIGLREQVPDRAMIEAFRQLPVPNIGDCMGRSAGARGLQPWHADRQLVLCGPALTVKVRPGDNLMIHKAIEMAQPGDVIVVDGGGDLTQALIGGLMRTSALTKKIAGFVIDGAIRDLNEWAEGGIAVYARGNTLRGPSKDGPGEVNIAISCGGMVVAPGDLIVGDADGVIAIPYTELSALLPKVHQHVEREARIRTNNAAGTTDPERFNSLLRSKGCPL</sequence>
<feature type="binding site" evidence="5">
    <location>
        <position position="126"/>
    </location>
    <ligand>
        <name>substrate</name>
    </ligand>
</feature>
<evidence type="ECO:0000256" key="1">
    <source>
        <dbReference type="ARBA" id="ARBA00001968"/>
    </source>
</evidence>
<dbReference type="InterPro" id="IPR036704">
    <property type="entry name" value="RraA/RraA-like_sf"/>
</dbReference>
<evidence type="ECO:0000256" key="4">
    <source>
        <dbReference type="ARBA" id="ARBA00030169"/>
    </source>
</evidence>
<protein>
    <recommendedName>
        <fullName evidence="2">Putative 4-hydroxy-4-methyl-2-oxoglutarate aldolase</fullName>
    </recommendedName>
    <alternativeName>
        <fullName evidence="3">Regulator of ribonuclease activity homolog</fullName>
    </alternativeName>
    <alternativeName>
        <fullName evidence="4">RraA-like protein</fullName>
    </alternativeName>
</protein>
<comment type="caution">
    <text evidence="6">The sequence shown here is derived from an EMBL/GenBank/DDBJ whole genome shotgun (WGS) entry which is preliminary data.</text>
</comment>
<gene>
    <name evidence="6" type="ORF">D6C13_23620</name>
</gene>
<dbReference type="PANTHER" id="PTHR33254">
    <property type="entry name" value="4-HYDROXY-4-METHYL-2-OXOGLUTARATE ALDOLASE 3-RELATED"/>
    <property type="match status" value="1"/>
</dbReference>
<feature type="binding site" evidence="5">
    <location>
        <position position="127"/>
    </location>
    <ligand>
        <name>Mg(2+)</name>
        <dbReference type="ChEBI" id="CHEBI:18420"/>
    </ligand>
</feature>
<dbReference type="Gene3D" id="3.50.30.40">
    <property type="entry name" value="Ribonuclease E inhibitor RraA/RraA-like"/>
    <property type="match status" value="1"/>
</dbReference>
<dbReference type="RefSeq" id="WP_120135106.1">
    <property type="nucleotide sequence ID" value="NZ_RAHH01000043.1"/>
</dbReference>
<dbReference type="Pfam" id="PF03737">
    <property type="entry name" value="RraA-like"/>
    <property type="match status" value="1"/>
</dbReference>
<dbReference type="InterPro" id="IPR005493">
    <property type="entry name" value="RraA/RraA-like"/>
</dbReference>
<dbReference type="NCBIfam" id="NF004850">
    <property type="entry name" value="PRK06201.1"/>
    <property type="match status" value="1"/>
</dbReference>
<keyword evidence="7" id="KW-1185">Reference proteome</keyword>
<reference evidence="6 7" key="1">
    <citation type="submission" date="2018-09" db="EMBL/GenBank/DDBJ databases">
        <authorList>
            <person name="Le Fleche-Mateos A."/>
        </authorList>
    </citation>
    <scope>NUCLEOTIDE SEQUENCE [LARGE SCALE GENOMIC DNA]</scope>
    <source>
        <strain evidence="6 7">DSM 27399</strain>
    </source>
</reference>
<keyword evidence="5" id="KW-0479">Metal-binding</keyword>
<dbReference type="PANTHER" id="PTHR33254:SF4">
    <property type="entry name" value="4-HYDROXY-4-METHYL-2-OXOGLUTARATE ALDOLASE 3-RELATED"/>
    <property type="match status" value="1"/>
</dbReference>
<dbReference type="Proteomes" id="UP000284908">
    <property type="component" value="Unassembled WGS sequence"/>
</dbReference>
<dbReference type="OrthoDB" id="8717144at2"/>
<evidence type="ECO:0000313" key="6">
    <source>
        <dbReference type="EMBL" id="RJT34220.1"/>
    </source>
</evidence>
<dbReference type="SUPFAM" id="SSF89562">
    <property type="entry name" value="RraA-like"/>
    <property type="match status" value="1"/>
</dbReference>
<dbReference type="EMBL" id="RAHH01000043">
    <property type="protein sequence ID" value="RJT34220.1"/>
    <property type="molecule type" value="Genomic_DNA"/>
</dbReference>
<evidence type="ECO:0000256" key="3">
    <source>
        <dbReference type="ARBA" id="ARBA00029596"/>
    </source>
</evidence>
<feature type="binding site" evidence="5">
    <location>
        <begin position="104"/>
        <end position="107"/>
    </location>
    <ligand>
        <name>substrate</name>
    </ligand>
</feature>